<proteinExistence type="predicted"/>
<evidence type="ECO:0000313" key="2">
    <source>
        <dbReference type="WBParaSite" id="L893_g7521.t1"/>
    </source>
</evidence>
<name>A0A1I8AMK1_9BILA</name>
<keyword evidence="1" id="KW-1185">Reference proteome</keyword>
<evidence type="ECO:0000313" key="1">
    <source>
        <dbReference type="Proteomes" id="UP000095287"/>
    </source>
</evidence>
<dbReference type="AlphaFoldDB" id="A0A1I8AMK1"/>
<organism evidence="1 2">
    <name type="scientific">Steinernema glaseri</name>
    <dbReference type="NCBI Taxonomy" id="37863"/>
    <lineage>
        <taxon>Eukaryota</taxon>
        <taxon>Metazoa</taxon>
        <taxon>Ecdysozoa</taxon>
        <taxon>Nematoda</taxon>
        <taxon>Chromadorea</taxon>
        <taxon>Rhabditida</taxon>
        <taxon>Tylenchina</taxon>
        <taxon>Panagrolaimomorpha</taxon>
        <taxon>Strongyloidoidea</taxon>
        <taxon>Steinernematidae</taxon>
        <taxon>Steinernema</taxon>
    </lineage>
</organism>
<dbReference type="WBParaSite" id="L893_g7521.t1">
    <property type="protein sequence ID" value="L893_g7521.t1"/>
    <property type="gene ID" value="L893_g7521"/>
</dbReference>
<protein>
    <submittedName>
        <fullName evidence="2">HORMA domain-containing protein</fullName>
    </submittedName>
</protein>
<reference evidence="2" key="1">
    <citation type="submission" date="2016-11" db="UniProtKB">
        <authorList>
            <consortium name="WormBaseParasite"/>
        </authorList>
    </citation>
    <scope>IDENTIFICATION</scope>
</reference>
<sequence>MANGTRNANCGLRKFKMLIFSEAIIAYCKEMISTADFPFLTDWVGTSNACCYPLPQNTSRLASCNVLNVF</sequence>
<dbReference type="Proteomes" id="UP000095287">
    <property type="component" value="Unplaced"/>
</dbReference>
<accession>A0A1I8AMK1</accession>